<dbReference type="Proteomes" id="UP001501705">
    <property type="component" value="Unassembled WGS sequence"/>
</dbReference>
<dbReference type="EMBL" id="BAAAPH010000020">
    <property type="protein sequence ID" value="GAA1592518.1"/>
    <property type="molecule type" value="Genomic_DNA"/>
</dbReference>
<sequence length="86" mass="9113">MSDVQRLKEQLHQISMEAKQAAGGLAQFKMRFSQHSAQVQALIAGTATGVDRDIAEILDAAGRAVEQASNALEIAAAGCARYADQI</sequence>
<accession>A0ABN2E0I5</accession>
<comment type="caution">
    <text evidence="1">The sequence shown here is derived from an EMBL/GenBank/DDBJ whole genome shotgun (WGS) entry which is preliminary data.</text>
</comment>
<gene>
    <name evidence="1" type="ORF">GCM10009804_56120</name>
</gene>
<dbReference type="RefSeq" id="WP_344238028.1">
    <property type="nucleotide sequence ID" value="NZ_BAAAPH010000020.1"/>
</dbReference>
<name>A0ABN2E0I5_9ACTN</name>
<organism evidence="1 2">
    <name type="scientific">Kribbella hippodromi</name>
    <dbReference type="NCBI Taxonomy" id="434347"/>
    <lineage>
        <taxon>Bacteria</taxon>
        <taxon>Bacillati</taxon>
        <taxon>Actinomycetota</taxon>
        <taxon>Actinomycetes</taxon>
        <taxon>Propionibacteriales</taxon>
        <taxon>Kribbellaceae</taxon>
        <taxon>Kribbella</taxon>
    </lineage>
</organism>
<evidence type="ECO:0000313" key="2">
    <source>
        <dbReference type="Proteomes" id="UP001501705"/>
    </source>
</evidence>
<protein>
    <submittedName>
        <fullName evidence="1">Uncharacterized protein</fullName>
    </submittedName>
</protein>
<keyword evidence="2" id="KW-1185">Reference proteome</keyword>
<evidence type="ECO:0000313" key="1">
    <source>
        <dbReference type="EMBL" id="GAA1592518.1"/>
    </source>
</evidence>
<reference evidence="1 2" key="1">
    <citation type="journal article" date="2019" name="Int. J. Syst. Evol. Microbiol.">
        <title>The Global Catalogue of Microorganisms (GCM) 10K type strain sequencing project: providing services to taxonomists for standard genome sequencing and annotation.</title>
        <authorList>
            <consortium name="The Broad Institute Genomics Platform"/>
            <consortium name="The Broad Institute Genome Sequencing Center for Infectious Disease"/>
            <person name="Wu L."/>
            <person name="Ma J."/>
        </authorList>
    </citation>
    <scope>NUCLEOTIDE SEQUENCE [LARGE SCALE GENOMIC DNA]</scope>
    <source>
        <strain evidence="1 2">JCM 15572</strain>
    </source>
</reference>
<proteinExistence type="predicted"/>